<dbReference type="AlphaFoldDB" id="W7BN47"/>
<name>W7BN47_9LIST</name>
<dbReference type="EMBL" id="AODE01000026">
    <property type="protein sequence ID" value="EUJ27302.1"/>
    <property type="molecule type" value="Genomic_DNA"/>
</dbReference>
<keyword evidence="3" id="KW-1185">Reference proteome</keyword>
<keyword evidence="1" id="KW-0812">Transmembrane</keyword>
<protein>
    <submittedName>
        <fullName evidence="2">Uncharacterized protein</fullName>
    </submittedName>
</protein>
<accession>W7BN47</accession>
<dbReference type="Proteomes" id="UP000019254">
    <property type="component" value="Unassembled WGS sequence"/>
</dbReference>
<dbReference type="STRING" id="1265820.PCORN_13262"/>
<gene>
    <name evidence="2" type="ORF">PCORN_13262</name>
</gene>
<sequence length="115" mass="13779">MLIQLETKQIVFLVVILIVFFISTYFLFQFIKTFMVLKGFMTSRYIFTRAIKTFLSPITSFNRYYETSQAFRAEMVKEGVSDMELELFDSVYSSKKRLLFSSLRSSFFFLQLYLR</sequence>
<keyword evidence="1" id="KW-1133">Transmembrane helix</keyword>
<proteinExistence type="predicted"/>
<dbReference type="RefSeq" id="WP_036080615.1">
    <property type="nucleotide sequence ID" value="NZ_AODE01000026.1"/>
</dbReference>
<feature type="transmembrane region" description="Helical" evidence="1">
    <location>
        <begin position="12"/>
        <end position="31"/>
    </location>
</feature>
<comment type="caution">
    <text evidence="2">The sequence shown here is derived from an EMBL/GenBank/DDBJ whole genome shotgun (WGS) entry which is preliminary data.</text>
</comment>
<evidence type="ECO:0000256" key="1">
    <source>
        <dbReference type="SAM" id="Phobius"/>
    </source>
</evidence>
<evidence type="ECO:0000313" key="3">
    <source>
        <dbReference type="Proteomes" id="UP000019254"/>
    </source>
</evidence>
<organism evidence="2 3">
    <name type="scientific">Listeria cornellensis FSL F6-0969</name>
    <dbReference type="NCBI Taxonomy" id="1265820"/>
    <lineage>
        <taxon>Bacteria</taxon>
        <taxon>Bacillati</taxon>
        <taxon>Bacillota</taxon>
        <taxon>Bacilli</taxon>
        <taxon>Bacillales</taxon>
        <taxon>Listeriaceae</taxon>
        <taxon>Listeria</taxon>
    </lineage>
</organism>
<reference evidence="2 3" key="1">
    <citation type="journal article" date="2014" name="Int. J. Syst. Evol. Microbiol.">
        <title>Listeria floridensis sp. nov., Listeria aquatica sp. nov., Listeria cornellensis sp. nov., Listeria riparia sp. nov. and Listeria grandensis sp. nov., from agricultural and natural environments.</title>
        <authorList>
            <person name="den Bakker H.C."/>
            <person name="Warchocki S."/>
            <person name="Wright E.M."/>
            <person name="Allred A.F."/>
            <person name="Ahlstrom C."/>
            <person name="Manuel C.S."/>
            <person name="Stasiewicz M.J."/>
            <person name="Burrell A."/>
            <person name="Roof S."/>
            <person name="Strawn L."/>
            <person name="Fortes E.D."/>
            <person name="Nightingale K.K."/>
            <person name="Kephart D."/>
            <person name="Wiedmann M."/>
        </authorList>
    </citation>
    <scope>NUCLEOTIDE SEQUENCE [LARGE SCALE GENOMIC DNA]</scope>
    <source>
        <strain evidence="3">FSL F6-969</strain>
    </source>
</reference>
<evidence type="ECO:0000313" key="2">
    <source>
        <dbReference type="EMBL" id="EUJ27302.1"/>
    </source>
</evidence>
<keyword evidence="1" id="KW-0472">Membrane</keyword>